<dbReference type="EMBL" id="JAUSTP010000006">
    <property type="protein sequence ID" value="MDQ0189368.1"/>
    <property type="molecule type" value="Genomic_DNA"/>
</dbReference>
<name>A0ABT9XGE3_9BACL</name>
<evidence type="ECO:0000313" key="2">
    <source>
        <dbReference type="Proteomes" id="UP001232973"/>
    </source>
</evidence>
<reference evidence="1 2" key="1">
    <citation type="submission" date="2023-07" db="EMBL/GenBank/DDBJ databases">
        <title>Genomic Encyclopedia of Type Strains, Phase IV (KMG-IV): sequencing the most valuable type-strain genomes for metagenomic binning, comparative biology and taxonomic classification.</title>
        <authorList>
            <person name="Goeker M."/>
        </authorList>
    </citation>
    <scope>NUCLEOTIDE SEQUENCE [LARGE SCALE GENOMIC DNA]</scope>
    <source>
        <strain evidence="1 2">DSM 4006</strain>
    </source>
</reference>
<protein>
    <submittedName>
        <fullName evidence="1">Uncharacterized protein</fullName>
    </submittedName>
</protein>
<keyword evidence="2" id="KW-1185">Reference proteome</keyword>
<proteinExistence type="predicted"/>
<comment type="caution">
    <text evidence="1">The sequence shown here is derived from an EMBL/GenBank/DDBJ whole genome shotgun (WGS) entry which is preliminary data.</text>
</comment>
<organism evidence="1 2">
    <name type="scientific">Alicyclobacillus cycloheptanicus</name>
    <dbReference type="NCBI Taxonomy" id="1457"/>
    <lineage>
        <taxon>Bacteria</taxon>
        <taxon>Bacillati</taxon>
        <taxon>Bacillota</taxon>
        <taxon>Bacilli</taxon>
        <taxon>Bacillales</taxon>
        <taxon>Alicyclobacillaceae</taxon>
        <taxon>Alicyclobacillus</taxon>
    </lineage>
</organism>
<sequence>MKLHCSPVFQQDASNPDLVIKLTLPCLCRLDTPLQEQRRDLKVQREKKRGAPIYRILHNNQDWTGSLLN</sequence>
<accession>A0ABT9XGE3</accession>
<gene>
    <name evidence="1" type="ORF">J2S03_001188</name>
</gene>
<dbReference type="Proteomes" id="UP001232973">
    <property type="component" value="Unassembled WGS sequence"/>
</dbReference>
<evidence type="ECO:0000313" key="1">
    <source>
        <dbReference type="EMBL" id="MDQ0189368.1"/>
    </source>
</evidence>